<sequence length="49" mass="5128">MIIADQSFDLLGGGLCLIFFRQFMASQVDASSSFMSIGKPASLIAVEGG</sequence>
<evidence type="ECO:0000313" key="1">
    <source>
        <dbReference type="EMBL" id="MCI38250.1"/>
    </source>
</evidence>
<organism evidence="1 2">
    <name type="scientific">Trifolium medium</name>
    <dbReference type="NCBI Taxonomy" id="97028"/>
    <lineage>
        <taxon>Eukaryota</taxon>
        <taxon>Viridiplantae</taxon>
        <taxon>Streptophyta</taxon>
        <taxon>Embryophyta</taxon>
        <taxon>Tracheophyta</taxon>
        <taxon>Spermatophyta</taxon>
        <taxon>Magnoliopsida</taxon>
        <taxon>eudicotyledons</taxon>
        <taxon>Gunneridae</taxon>
        <taxon>Pentapetalae</taxon>
        <taxon>rosids</taxon>
        <taxon>fabids</taxon>
        <taxon>Fabales</taxon>
        <taxon>Fabaceae</taxon>
        <taxon>Papilionoideae</taxon>
        <taxon>50 kb inversion clade</taxon>
        <taxon>NPAAA clade</taxon>
        <taxon>Hologalegina</taxon>
        <taxon>IRL clade</taxon>
        <taxon>Trifolieae</taxon>
        <taxon>Trifolium</taxon>
    </lineage>
</organism>
<dbReference type="EMBL" id="LXQA010253691">
    <property type="protein sequence ID" value="MCI38250.1"/>
    <property type="molecule type" value="Genomic_DNA"/>
</dbReference>
<reference evidence="1 2" key="1">
    <citation type="journal article" date="2018" name="Front. Plant Sci.">
        <title>Red Clover (Trifolium pratense) and Zigzag Clover (T. medium) - A Picture of Genomic Similarities and Differences.</title>
        <authorList>
            <person name="Dluhosova J."/>
            <person name="Istvanek J."/>
            <person name="Nedelnik J."/>
            <person name="Repkova J."/>
        </authorList>
    </citation>
    <scope>NUCLEOTIDE SEQUENCE [LARGE SCALE GENOMIC DNA]</scope>
    <source>
        <strain evidence="2">cv. 10/8</strain>
        <tissue evidence="1">Leaf</tissue>
    </source>
</reference>
<comment type="caution">
    <text evidence="1">The sequence shown here is derived from an EMBL/GenBank/DDBJ whole genome shotgun (WGS) entry which is preliminary data.</text>
</comment>
<accession>A0A392RR41</accession>
<protein>
    <submittedName>
        <fullName evidence="1">Uncharacterized protein</fullName>
    </submittedName>
</protein>
<name>A0A392RR41_9FABA</name>
<proteinExistence type="predicted"/>
<dbReference type="AlphaFoldDB" id="A0A392RR41"/>
<dbReference type="Proteomes" id="UP000265520">
    <property type="component" value="Unassembled WGS sequence"/>
</dbReference>
<keyword evidence="2" id="KW-1185">Reference proteome</keyword>
<evidence type="ECO:0000313" key="2">
    <source>
        <dbReference type="Proteomes" id="UP000265520"/>
    </source>
</evidence>